<sequence length="541" mass="59294">MAVGFETLERLEKGLDRLERFFSKKKRVAPHEFVFTEALPATARNGFIPTFPSPSFIRPTSSRMVAREEVTLPGRLARRAHSLPGATASPSLMSIDSSISPAPSRQLSVSSGCPQIPHRTSSTSRPTSTSMEELMAFSFDKQPNQGSDNNLRPCRRSRSGTNTWSRCSSASVSPGAPVTRKRRSIQEEQSLPPTPPLSPRLIPLPDPTPDEFEMDLDLEYQVPTTPDTDLVPPPLCISSKAANPVLKEPTVDDFLSLSDDDIADGHAMPQPRTLVSTSKPPRFSLPPNPPSKRTSLLASSTYPFLTLSPPLASRPAAEAALEAAKLAAKYQFDLVYIVNLWPKDMGSSRRASQTTPSPPASPISRSNSSLKAASRPFGPRNSHRATNNSALTGRLLAAYGLTSLMFPFRISEPVHQKVLQTDGWLEYRGDSHMDYFTRGYSCSFYTGHSPDRRDRRRTQQQAAANRGIVFAAYRRPAADGSCIQTCPAELEDLYHDAEELVDMLLDIHMTHRRPSVTPPLSCVEENGPLGLSGSKMTLVAA</sequence>
<dbReference type="Proteomes" id="UP001301958">
    <property type="component" value="Unassembled WGS sequence"/>
</dbReference>
<feature type="region of interest" description="Disordered" evidence="1">
    <location>
        <begin position="81"/>
        <end position="208"/>
    </location>
</feature>
<name>A0AAN7H646_9PEZI</name>
<feature type="compositionally biased region" description="Polar residues" evidence="1">
    <location>
        <begin position="103"/>
        <end position="113"/>
    </location>
</feature>
<keyword evidence="3" id="KW-1185">Reference proteome</keyword>
<reference evidence="2" key="1">
    <citation type="journal article" date="2023" name="Mol. Phylogenet. Evol.">
        <title>Genome-scale phylogeny and comparative genomics of the fungal order Sordariales.</title>
        <authorList>
            <person name="Hensen N."/>
            <person name="Bonometti L."/>
            <person name="Westerberg I."/>
            <person name="Brannstrom I.O."/>
            <person name="Guillou S."/>
            <person name="Cros-Aarteil S."/>
            <person name="Calhoun S."/>
            <person name="Haridas S."/>
            <person name="Kuo A."/>
            <person name="Mondo S."/>
            <person name="Pangilinan J."/>
            <person name="Riley R."/>
            <person name="LaButti K."/>
            <person name="Andreopoulos B."/>
            <person name="Lipzen A."/>
            <person name="Chen C."/>
            <person name="Yan M."/>
            <person name="Daum C."/>
            <person name="Ng V."/>
            <person name="Clum A."/>
            <person name="Steindorff A."/>
            <person name="Ohm R.A."/>
            <person name="Martin F."/>
            <person name="Silar P."/>
            <person name="Natvig D.O."/>
            <person name="Lalanne C."/>
            <person name="Gautier V."/>
            <person name="Ament-Velasquez S.L."/>
            <person name="Kruys A."/>
            <person name="Hutchinson M.I."/>
            <person name="Powell A.J."/>
            <person name="Barry K."/>
            <person name="Miller A.N."/>
            <person name="Grigoriev I.V."/>
            <person name="Debuchy R."/>
            <person name="Gladieux P."/>
            <person name="Hiltunen Thoren M."/>
            <person name="Johannesson H."/>
        </authorList>
    </citation>
    <scope>NUCLEOTIDE SEQUENCE</scope>
    <source>
        <strain evidence="2">CBS 990.96</strain>
    </source>
</reference>
<dbReference type="AlphaFoldDB" id="A0AAN7H646"/>
<proteinExistence type="predicted"/>
<dbReference type="EMBL" id="MU865311">
    <property type="protein sequence ID" value="KAK4229159.1"/>
    <property type="molecule type" value="Genomic_DNA"/>
</dbReference>
<accession>A0AAN7H646</accession>
<reference evidence="2" key="2">
    <citation type="submission" date="2023-05" db="EMBL/GenBank/DDBJ databases">
        <authorList>
            <consortium name="Lawrence Berkeley National Laboratory"/>
            <person name="Steindorff A."/>
            <person name="Hensen N."/>
            <person name="Bonometti L."/>
            <person name="Westerberg I."/>
            <person name="Brannstrom I.O."/>
            <person name="Guillou S."/>
            <person name="Cros-Aarteil S."/>
            <person name="Calhoun S."/>
            <person name="Haridas S."/>
            <person name="Kuo A."/>
            <person name="Mondo S."/>
            <person name="Pangilinan J."/>
            <person name="Riley R."/>
            <person name="Labutti K."/>
            <person name="Andreopoulos B."/>
            <person name="Lipzen A."/>
            <person name="Chen C."/>
            <person name="Yanf M."/>
            <person name="Daum C."/>
            <person name="Ng V."/>
            <person name="Clum A."/>
            <person name="Ohm R."/>
            <person name="Martin F."/>
            <person name="Silar P."/>
            <person name="Natvig D."/>
            <person name="Lalanne C."/>
            <person name="Gautier V."/>
            <person name="Ament-Velasquez S.L."/>
            <person name="Kruys A."/>
            <person name="Hutchinson M.I."/>
            <person name="Powell A.J."/>
            <person name="Barry K."/>
            <person name="Miller A.N."/>
            <person name="Grigoriev I.V."/>
            <person name="Debuchy R."/>
            <person name="Gladieux P."/>
            <person name="Thoren M.H."/>
            <person name="Johannesson H."/>
        </authorList>
    </citation>
    <scope>NUCLEOTIDE SEQUENCE</scope>
    <source>
        <strain evidence="2">CBS 990.96</strain>
    </source>
</reference>
<organism evidence="2 3">
    <name type="scientific">Podospora fimiseda</name>
    <dbReference type="NCBI Taxonomy" id="252190"/>
    <lineage>
        <taxon>Eukaryota</taxon>
        <taxon>Fungi</taxon>
        <taxon>Dikarya</taxon>
        <taxon>Ascomycota</taxon>
        <taxon>Pezizomycotina</taxon>
        <taxon>Sordariomycetes</taxon>
        <taxon>Sordariomycetidae</taxon>
        <taxon>Sordariales</taxon>
        <taxon>Podosporaceae</taxon>
        <taxon>Podospora</taxon>
    </lineage>
</organism>
<feature type="compositionally biased region" description="Pro residues" evidence="1">
    <location>
        <begin position="192"/>
        <end position="207"/>
    </location>
</feature>
<evidence type="ECO:0000313" key="3">
    <source>
        <dbReference type="Proteomes" id="UP001301958"/>
    </source>
</evidence>
<feature type="region of interest" description="Disordered" evidence="1">
    <location>
        <begin position="346"/>
        <end position="386"/>
    </location>
</feature>
<evidence type="ECO:0000256" key="1">
    <source>
        <dbReference type="SAM" id="MobiDB-lite"/>
    </source>
</evidence>
<protein>
    <submittedName>
        <fullName evidence="2">Uncharacterized protein</fullName>
    </submittedName>
</protein>
<comment type="caution">
    <text evidence="2">The sequence shown here is derived from an EMBL/GenBank/DDBJ whole genome shotgun (WGS) entry which is preliminary data.</text>
</comment>
<gene>
    <name evidence="2" type="ORF">QBC38DRAFT_124423</name>
</gene>
<evidence type="ECO:0000313" key="2">
    <source>
        <dbReference type="EMBL" id="KAK4229159.1"/>
    </source>
</evidence>
<feature type="compositionally biased region" description="Low complexity" evidence="1">
    <location>
        <begin position="119"/>
        <end position="130"/>
    </location>
</feature>
<feature type="region of interest" description="Disordered" evidence="1">
    <location>
        <begin position="269"/>
        <end position="293"/>
    </location>
</feature>
<feature type="compositionally biased region" description="Polar residues" evidence="1">
    <location>
        <begin position="141"/>
        <end position="150"/>
    </location>
</feature>
<feature type="compositionally biased region" description="Low complexity" evidence="1">
    <location>
        <begin position="89"/>
        <end position="101"/>
    </location>
</feature>
<feature type="compositionally biased region" description="Polar residues" evidence="1">
    <location>
        <begin position="159"/>
        <end position="172"/>
    </location>
</feature>